<dbReference type="AlphaFoldDB" id="A0A6B0V5K5"/>
<proteinExistence type="predicted"/>
<accession>A0A6B0V5K5</accession>
<evidence type="ECO:0000256" key="1">
    <source>
        <dbReference type="SAM" id="MobiDB-lite"/>
    </source>
</evidence>
<feature type="chain" id="PRO_5025345599" evidence="2">
    <location>
        <begin position="26"/>
        <end position="279"/>
    </location>
</feature>
<sequence length="279" mass="31242">MEVLNWCIHSFRAMVMAITVQASLATHHRTPQARGTQSQAEPCCRSSDDGDGNYGAGFACDHDRIEGRRVIKSPSVGLWTSLRQERREQRLERRERHDTAKQATPKNHEVSIAARKGQVYYRKQYERERASAVTSGGAFTPMLFPIEHRKFVGVVHTFGRRFPPGTKGGNGLRDSQRPPPKTTRFGLPCERVKRESWFVRSTRGTRTNATMRREGRGGPPGVGRSGGRGSGSPSSAHARRSGAWHVPLALGSPRELFAPRTPRNDPNSSYKNTRARRIF</sequence>
<name>A0A6B0V5K5_IXORI</name>
<feature type="compositionally biased region" description="Gly residues" evidence="1">
    <location>
        <begin position="217"/>
        <end position="230"/>
    </location>
</feature>
<reference evidence="3" key="1">
    <citation type="submission" date="2019-12" db="EMBL/GenBank/DDBJ databases">
        <title>An insight into the sialome of adult female Ixodes ricinus ticks feeding for 6 days.</title>
        <authorList>
            <person name="Perner J."/>
            <person name="Ribeiro J.M.C."/>
        </authorList>
    </citation>
    <scope>NUCLEOTIDE SEQUENCE</scope>
    <source>
        <strain evidence="3">Semi-engorged</strain>
        <tissue evidence="3">Salivary glands</tissue>
    </source>
</reference>
<evidence type="ECO:0000313" key="3">
    <source>
        <dbReference type="EMBL" id="MXU97600.1"/>
    </source>
</evidence>
<protein>
    <submittedName>
        <fullName evidence="3">Putative secreted protein</fullName>
    </submittedName>
</protein>
<keyword evidence="2" id="KW-0732">Signal</keyword>
<organism evidence="3">
    <name type="scientific">Ixodes ricinus</name>
    <name type="common">Common tick</name>
    <name type="synonym">Acarus ricinus</name>
    <dbReference type="NCBI Taxonomy" id="34613"/>
    <lineage>
        <taxon>Eukaryota</taxon>
        <taxon>Metazoa</taxon>
        <taxon>Ecdysozoa</taxon>
        <taxon>Arthropoda</taxon>
        <taxon>Chelicerata</taxon>
        <taxon>Arachnida</taxon>
        <taxon>Acari</taxon>
        <taxon>Parasitiformes</taxon>
        <taxon>Ixodida</taxon>
        <taxon>Ixodoidea</taxon>
        <taxon>Ixodidae</taxon>
        <taxon>Ixodinae</taxon>
        <taxon>Ixodes</taxon>
    </lineage>
</organism>
<evidence type="ECO:0000256" key="2">
    <source>
        <dbReference type="SAM" id="SignalP"/>
    </source>
</evidence>
<dbReference type="EMBL" id="GIFC01015517">
    <property type="protein sequence ID" value="MXU97600.1"/>
    <property type="molecule type" value="Transcribed_RNA"/>
</dbReference>
<feature type="signal peptide" evidence="2">
    <location>
        <begin position="1"/>
        <end position="25"/>
    </location>
</feature>
<feature type="region of interest" description="Disordered" evidence="1">
    <location>
        <begin position="205"/>
        <end position="279"/>
    </location>
</feature>
<feature type="region of interest" description="Disordered" evidence="1">
    <location>
        <begin position="161"/>
        <end position="187"/>
    </location>
</feature>